<protein>
    <submittedName>
        <fullName evidence="12 13">Uncharacterized protein LOC106166530</fullName>
    </submittedName>
</protein>
<name>A0A1S3IQT8_LINAN</name>
<keyword evidence="11" id="KW-1185">Reference proteome</keyword>
<dbReference type="SUPFAM" id="SSF82199">
    <property type="entry name" value="SET domain"/>
    <property type="match status" value="1"/>
</dbReference>
<dbReference type="GO" id="GO:0008270">
    <property type="term" value="F:zinc ion binding"/>
    <property type="evidence" value="ECO:0007669"/>
    <property type="project" value="UniProtKB-KW"/>
</dbReference>
<dbReference type="GO" id="GO:0042799">
    <property type="term" value="F:histone H4K20 methyltransferase activity"/>
    <property type="evidence" value="ECO:0007669"/>
    <property type="project" value="TreeGrafter"/>
</dbReference>
<dbReference type="Gene3D" id="6.10.140.2220">
    <property type="match status" value="2"/>
</dbReference>
<dbReference type="PROSITE" id="PS50280">
    <property type="entry name" value="SET"/>
    <property type="match status" value="1"/>
</dbReference>
<dbReference type="InterPro" id="IPR046341">
    <property type="entry name" value="SET_dom_sf"/>
</dbReference>
<evidence type="ECO:0000256" key="5">
    <source>
        <dbReference type="ARBA" id="ARBA00022771"/>
    </source>
</evidence>
<organism evidence="11 15">
    <name type="scientific">Lingula anatina</name>
    <name type="common">Brachiopod</name>
    <name type="synonym">Lingula unguis</name>
    <dbReference type="NCBI Taxonomy" id="7574"/>
    <lineage>
        <taxon>Eukaryota</taxon>
        <taxon>Metazoa</taxon>
        <taxon>Spiralia</taxon>
        <taxon>Lophotrochozoa</taxon>
        <taxon>Brachiopoda</taxon>
        <taxon>Linguliformea</taxon>
        <taxon>Lingulata</taxon>
        <taxon>Lingulida</taxon>
        <taxon>Linguloidea</taxon>
        <taxon>Lingulidae</taxon>
        <taxon>Lingula</taxon>
    </lineage>
</organism>
<feature type="domain" description="MYND-type" evidence="10">
    <location>
        <begin position="237"/>
        <end position="305"/>
    </location>
</feature>
<keyword evidence="4" id="KW-0479">Metal-binding</keyword>
<evidence type="ECO:0000256" key="3">
    <source>
        <dbReference type="ARBA" id="ARBA00022691"/>
    </source>
</evidence>
<dbReference type="GO" id="GO:0032259">
    <property type="term" value="P:methylation"/>
    <property type="evidence" value="ECO:0007669"/>
    <property type="project" value="UniProtKB-KW"/>
</dbReference>
<dbReference type="KEGG" id="lak:106166530"/>
<evidence type="ECO:0000313" key="16">
    <source>
        <dbReference type="RefSeq" id="XP_013400581.1"/>
    </source>
</evidence>
<evidence type="ECO:0000256" key="1">
    <source>
        <dbReference type="ARBA" id="ARBA00022603"/>
    </source>
</evidence>
<feature type="domain" description="SET" evidence="9">
    <location>
        <begin position="192"/>
        <end position="523"/>
    </location>
</feature>
<dbReference type="PANTHER" id="PTHR46402:SF2">
    <property type="entry name" value="HISTONE-LYSINE N-TRIMETHYLTRANSFERASE SMYD5"/>
    <property type="match status" value="1"/>
</dbReference>
<dbReference type="RefSeq" id="XP_013400579.1">
    <property type="nucleotide sequence ID" value="XM_013545125.1"/>
</dbReference>
<dbReference type="RefSeq" id="XP_013400578.1">
    <property type="nucleotide sequence ID" value="XM_013545124.1"/>
</dbReference>
<dbReference type="InterPro" id="IPR011990">
    <property type="entry name" value="TPR-like_helical_dom_sf"/>
</dbReference>
<dbReference type="STRING" id="7574.A0A1S3IQT8"/>
<dbReference type="Pfam" id="PF00856">
    <property type="entry name" value="SET"/>
    <property type="match status" value="1"/>
</dbReference>
<evidence type="ECO:0000313" key="15">
    <source>
        <dbReference type="RefSeq" id="XP_013400580.1"/>
    </source>
</evidence>
<feature type="compositionally biased region" description="Acidic residues" evidence="8">
    <location>
        <begin position="12"/>
        <end position="21"/>
    </location>
</feature>
<gene>
    <name evidence="12 13 14 15 16" type="primary">LOC106166530</name>
</gene>
<evidence type="ECO:0000313" key="12">
    <source>
        <dbReference type="RefSeq" id="XP_013400577.1"/>
    </source>
</evidence>
<dbReference type="RefSeq" id="XP_013400580.1">
    <property type="nucleotide sequence ID" value="XM_013545126.1"/>
</dbReference>
<evidence type="ECO:0000256" key="6">
    <source>
        <dbReference type="ARBA" id="ARBA00022833"/>
    </source>
</evidence>
<dbReference type="InterPro" id="IPR001214">
    <property type="entry name" value="SET_dom"/>
</dbReference>
<dbReference type="PANTHER" id="PTHR46402">
    <property type="entry name" value="SET AND MYND DOMAIN-CONTAINING PROTEIN 5"/>
    <property type="match status" value="1"/>
</dbReference>
<dbReference type="SUPFAM" id="SSF144232">
    <property type="entry name" value="HIT/MYND zinc finger-like"/>
    <property type="match status" value="2"/>
</dbReference>
<dbReference type="PROSITE" id="PS01360">
    <property type="entry name" value="ZF_MYND_1"/>
    <property type="match status" value="1"/>
</dbReference>
<dbReference type="Gene3D" id="2.170.270.10">
    <property type="entry name" value="SET domain"/>
    <property type="match status" value="1"/>
</dbReference>
<evidence type="ECO:0000256" key="8">
    <source>
        <dbReference type="SAM" id="MobiDB-lite"/>
    </source>
</evidence>
<evidence type="ECO:0000259" key="10">
    <source>
        <dbReference type="PROSITE" id="PS50865"/>
    </source>
</evidence>
<feature type="domain" description="MYND-type" evidence="10">
    <location>
        <begin position="559"/>
        <end position="601"/>
    </location>
</feature>
<accession>A0A1S3IQT8</accession>
<evidence type="ECO:0000256" key="7">
    <source>
        <dbReference type="PROSITE-ProRule" id="PRU00134"/>
    </source>
</evidence>
<dbReference type="PROSITE" id="PS50865">
    <property type="entry name" value="ZF_MYND_2"/>
    <property type="match status" value="2"/>
</dbReference>
<dbReference type="OrthoDB" id="438641at2759"/>
<dbReference type="AlphaFoldDB" id="A0A1S3IQT8"/>
<feature type="compositionally biased region" description="Basic and acidic residues" evidence="8">
    <location>
        <begin position="1"/>
        <end position="11"/>
    </location>
</feature>
<evidence type="ECO:0000313" key="14">
    <source>
        <dbReference type="RefSeq" id="XP_013400579.1"/>
    </source>
</evidence>
<dbReference type="Pfam" id="PF01753">
    <property type="entry name" value="zf-MYND"/>
    <property type="match status" value="2"/>
</dbReference>
<proteinExistence type="predicted"/>
<keyword evidence="3" id="KW-0949">S-adenosyl-L-methionine</keyword>
<keyword evidence="5 7" id="KW-0863">Zinc-finger</keyword>
<evidence type="ECO:0000313" key="13">
    <source>
        <dbReference type="RefSeq" id="XP_013400578.1"/>
    </source>
</evidence>
<dbReference type="RefSeq" id="XP_013400581.1">
    <property type="nucleotide sequence ID" value="XM_013545127.1"/>
</dbReference>
<dbReference type="Proteomes" id="UP000085678">
    <property type="component" value="Unplaced"/>
</dbReference>
<dbReference type="RefSeq" id="XP_013400577.1">
    <property type="nucleotide sequence ID" value="XM_013545123.1"/>
</dbReference>
<keyword evidence="2" id="KW-0808">Transferase</keyword>
<dbReference type="CDD" id="cd20071">
    <property type="entry name" value="SET_SMYD"/>
    <property type="match status" value="1"/>
</dbReference>
<dbReference type="SUPFAM" id="SSF48452">
    <property type="entry name" value="TPR-like"/>
    <property type="match status" value="1"/>
</dbReference>
<evidence type="ECO:0000259" key="9">
    <source>
        <dbReference type="PROSITE" id="PS50280"/>
    </source>
</evidence>
<reference evidence="12 13" key="1">
    <citation type="submission" date="2025-04" db="UniProtKB">
        <authorList>
            <consortium name="RefSeq"/>
        </authorList>
    </citation>
    <scope>IDENTIFICATION</scope>
    <source>
        <tissue evidence="12 13">Gonads</tissue>
    </source>
</reference>
<dbReference type="GeneID" id="106166530"/>
<dbReference type="InterPro" id="IPR002893">
    <property type="entry name" value="Znf_MYND"/>
</dbReference>
<sequence>MEKTDPQKRNDEEEEEREESYDPLKLCSQEPYPGDQGLRDCEREFLGYYGLNQPPPVELEATPNPQLAFEECEKARRLFEAGNYEEALVHCTCSIRNAVENAASWKLRCETYLALDKPREAFRDLLVARKDNNTPEIWTLGGKILKALDMPVLAETWLRKATQVSDGQHREAALLFQQIRTKRLYEPLTTGLPIEVKFEEYGRGIFAKEDFNGGQMVWREVPIISAQTSISLKAPACSQCARSLLTAIDYFGDDVLRSMKPAERRVVAKYWPQVSIIECPKCQREKYCSEDCLKAAWYQHHQVLCPKKNKAAAELYDFCDKGELCTEGYWSAPFSPMSVARIWAAVIADVRRAVKQAREDGADTDEPTVEMWAHAKAPYRRFIAYGKAGHAEWAHKMVDLMNRVFNNFPDGINYKIDNREFEGRYYQVACNCQSFSDPQTPYRRFLSRMKVDSNSKHVVPYMASIGEPKEAVFGGLFALHACLNHSCDNDVEILDCDVGGFPGIGVRARRKIAAGQELFSTYIDTRTARAERRAWLFRAYNFWCQCRRCQFEGDGPEECSHCGVKPEQGKYFLGCANCKRAWYCTPKCQKIAWKKGHKRICKTKHSDVVSSVEEPVREQIRKLADLFYKEMPKKLSKPSESK</sequence>
<evidence type="ECO:0000313" key="11">
    <source>
        <dbReference type="Proteomes" id="UP000085678"/>
    </source>
</evidence>
<evidence type="ECO:0000256" key="4">
    <source>
        <dbReference type="ARBA" id="ARBA00022723"/>
    </source>
</evidence>
<keyword evidence="6" id="KW-0862">Zinc</keyword>
<feature type="region of interest" description="Disordered" evidence="8">
    <location>
        <begin position="1"/>
        <end position="36"/>
    </location>
</feature>
<keyword evidence="1" id="KW-0489">Methyltransferase</keyword>
<dbReference type="OMA" id="HFWCECP"/>
<evidence type="ECO:0000256" key="2">
    <source>
        <dbReference type="ARBA" id="ARBA00022679"/>
    </source>
</evidence>
<dbReference type="Gene3D" id="1.25.40.10">
    <property type="entry name" value="Tetratricopeptide repeat domain"/>
    <property type="match status" value="1"/>
</dbReference>
<dbReference type="GO" id="GO:0045814">
    <property type="term" value="P:negative regulation of gene expression, epigenetic"/>
    <property type="evidence" value="ECO:0007669"/>
    <property type="project" value="TreeGrafter"/>
</dbReference>